<evidence type="ECO:0008006" key="3">
    <source>
        <dbReference type="Google" id="ProtNLM"/>
    </source>
</evidence>
<dbReference type="InterPro" id="IPR018685">
    <property type="entry name" value="DUF2173"/>
</dbReference>
<accession>A0A0B0H9B3</accession>
<comment type="caution">
    <text evidence="1">The sequence shown here is derived from an EMBL/GenBank/DDBJ whole genome shotgun (WGS) entry which is preliminary data.</text>
</comment>
<dbReference type="EMBL" id="JRAA01000003">
    <property type="protein sequence ID" value="KHF24046.1"/>
    <property type="molecule type" value="Genomic_DNA"/>
</dbReference>
<sequence length="110" mass="12252">MIKRPLASDGVLAVCSFRDDGAHLEGYGFMPDEMLRALTGFAHEYKRIVQGNQDQLSMFTQMRGWTPPGGWIVRGKLLTVCSVANLVCVVENAEGHLNTIMRELQELARS</sequence>
<dbReference type="Pfam" id="PF09941">
    <property type="entry name" value="DUF2173"/>
    <property type="match status" value="1"/>
</dbReference>
<dbReference type="AlphaFoldDB" id="A0A0B0H9B3"/>
<dbReference type="RefSeq" id="WP_043118070.1">
    <property type="nucleotide sequence ID" value="NZ_JRAA01000003.1"/>
</dbReference>
<dbReference type="Proteomes" id="UP000030856">
    <property type="component" value="Unassembled WGS sequence"/>
</dbReference>
<evidence type="ECO:0000313" key="1">
    <source>
        <dbReference type="EMBL" id="KHF24046.1"/>
    </source>
</evidence>
<keyword evidence="2" id="KW-1185">Reference proteome</keyword>
<name>A0A0B0H9B3_SOVGS</name>
<dbReference type="eggNOG" id="COG4831">
    <property type="taxonomic scope" value="Bacteria"/>
</dbReference>
<proteinExistence type="predicted"/>
<evidence type="ECO:0000313" key="2">
    <source>
        <dbReference type="Proteomes" id="UP000030856"/>
    </source>
</evidence>
<protein>
    <recommendedName>
        <fullName evidence="3">Roadblock/LAMTOR2 domain-containing protein</fullName>
    </recommendedName>
</protein>
<dbReference type="OrthoDB" id="8562534at2"/>
<reference evidence="1 2" key="1">
    <citation type="journal article" date="2014" name="BMC Genomics">
        <title>The genome of the intracellular bacterium of the coastal bivalve, Solemya velum: a blueprint for thriving in and out of symbiosis.</title>
        <authorList>
            <person name="Dmytrenko O."/>
            <person name="Russell S.L."/>
            <person name="Loo W.T."/>
            <person name="Fontanez K.M."/>
            <person name="Liao L."/>
            <person name="Roeselers G."/>
            <person name="Sharma R."/>
            <person name="Stewart F.J."/>
            <person name="Newton I.L."/>
            <person name="Woyke T."/>
            <person name="Wu D."/>
            <person name="Lang J.M."/>
            <person name="Eisen J.A."/>
            <person name="Cavanaugh C.M."/>
        </authorList>
    </citation>
    <scope>NUCLEOTIDE SEQUENCE [LARGE SCALE GENOMIC DNA]</scope>
    <source>
        <strain evidence="1 2">WH</strain>
    </source>
</reference>
<gene>
    <name evidence="1" type="ORF">JV46_26610</name>
</gene>
<dbReference type="STRING" id="2340.JV46_26610"/>
<organism evidence="1 2">
    <name type="scientific">Solemya velum gill symbiont</name>
    <dbReference type="NCBI Taxonomy" id="2340"/>
    <lineage>
        <taxon>Bacteria</taxon>
        <taxon>Pseudomonadati</taxon>
        <taxon>Pseudomonadota</taxon>
        <taxon>Gammaproteobacteria</taxon>
        <taxon>sulfur-oxidizing symbionts</taxon>
    </lineage>
</organism>